<comment type="similarity">
    <text evidence="2">Belongs to the purine-cytosine permease (2.A.39) family.</text>
</comment>
<reference evidence="8" key="1">
    <citation type="submission" date="2013-08" db="EMBL/GenBank/DDBJ databases">
        <authorList>
            <person name="Mendez C."/>
            <person name="Richter M."/>
            <person name="Ferrer M."/>
            <person name="Sanchez J."/>
        </authorList>
    </citation>
    <scope>NUCLEOTIDE SEQUENCE</scope>
</reference>
<keyword evidence="5 7" id="KW-1133">Transmembrane helix</keyword>
<evidence type="ECO:0000256" key="5">
    <source>
        <dbReference type="ARBA" id="ARBA00022989"/>
    </source>
</evidence>
<evidence type="ECO:0000256" key="7">
    <source>
        <dbReference type="SAM" id="Phobius"/>
    </source>
</evidence>
<protein>
    <submittedName>
        <fullName evidence="8">Cytosine/purines/uracil/thiamine/allantoin permease family protein</fullName>
    </submittedName>
</protein>
<reference evidence="8" key="2">
    <citation type="journal article" date="2014" name="ISME J.">
        <title>Microbial stratification in low pH oxic and suboxic macroscopic growths along an acid mine drainage.</title>
        <authorList>
            <person name="Mendez-Garcia C."/>
            <person name="Mesa V."/>
            <person name="Sprenger R.R."/>
            <person name="Richter M."/>
            <person name="Diez M.S."/>
            <person name="Solano J."/>
            <person name="Bargiela R."/>
            <person name="Golyshina O.V."/>
            <person name="Manteca A."/>
            <person name="Ramos J.L."/>
            <person name="Gallego J.R."/>
            <person name="Llorente I."/>
            <person name="Martins Dos Santos V.A."/>
            <person name="Jensen O.N."/>
            <person name="Pelaez A.I."/>
            <person name="Sanchez J."/>
            <person name="Ferrer M."/>
        </authorList>
    </citation>
    <scope>NUCLEOTIDE SEQUENCE</scope>
</reference>
<dbReference type="PANTHER" id="PTHR31806">
    <property type="entry name" value="PURINE-CYTOSINE PERMEASE FCY2-RELATED"/>
    <property type="match status" value="1"/>
</dbReference>
<feature type="transmembrane region" description="Helical" evidence="7">
    <location>
        <begin position="61"/>
        <end position="79"/>
    </location>
</feature>
<feature type="transmembrane region" description="Helical" evidence="7">
    <location>
        <begin position="99"/>
        <end position="119"/>
    </location>
</feature>
<dbReference type="Pfam" id="PF02133">
    <property type="entry name" value="Transp_cyt_pur"/>
    <property type="match status" value="1"/>
</dbReference>
<evidence type="ECO:0000313" key="8">
    <source>
        <dbReference type="EMBL" id="EQD69971.1"/>
    </source>
</evidence>
<feature type="non-terminal residue" evidence="8">
    <location>
        <position position="161"/>
    </location>
</feature>
<dbReference type="EMBL" id="AUZX01004746">
    <property type="protein sequence ID" value="EQD69971.1"/>
    <property type="molecule type" value="Genomic_DNA"/>
</dbReference>
<evidence type="ECO:0000256" key="1">
    <source>
        <dbReference type="ARBA" id="ARBA00004141"/>
    </source>
</evidence>
<keyword evidence="6 7" id="KW-0472">Membrane</keyword>
<keyword evidence="3" id="KW-0813">Transport</keyword>
<gene>
    <name evidence="8" type="ORF">B1A_06548</name>
</gene>
<dbReference type="InterPro" id="IPR026030">
    <property type="entry name" value="Pur-cyt_permease_Fcy2/21/22"/>
</dbReference>
<dbReference type="GO" id="GO:0005886">
    <property type="term" value="C:plasma membrane"/>
    <property type="evidence" value="ECO:0007669"/>
    <property type="project" value="TreeGrafter"/>
</dbReference>
<comment type="caution">
    <text evidence="8">The sequence shown here is derived from an EMBL/GenBank/DDBJ whole genome shotgun (WGS) entry which is preliminary data.</text>
</comment>
<name>T1BAP6_9ZZZZ</name>
<organism evidence="8">
    <name type="scientific">mine drainage metagenome</name>
    <dbReference type="NCBI Taxonomy" id="410659"/>
    <lineage>
        <taxon>unclassified sequences</taxon>
        <taxon>metagenomes</taxon>
        <taxon>ecological metagenomes</taxon>
    </lineage>
</organism>
<dbReference type="AlphaFoldDB" id="T1BAP6"/>
<dbReference type="InterPro" id="IPR001248">
    <property type="entry name" value="Pur-cyt_permease"/>
</dbReference>
<dbReference type="PANTHER" id="PTHR31806:SF1">
    <property type="entry name" value="PURINE-CYTOSINE PERMEASE FCY2-RELATED"/>
    <property type="match status" value="1"/>
</dbReference>
<keyword evidence="4 7" id="KW-0812">Transmembrane</keyword>
<proteinExistence type="inferred from homology"/>
<evidence type="ECO:0000256" key="3">
    <source>
        <dbReference type="ARBA" id="ARBA00022448"/>
    </source>
</evidence>
<dbReference type="GO" id="GO:0022857">
    <property type="term" value="F:transmembrane transporter activity"/>
    <property type="evidence" value="ECO:0007669"/>
    <property type="project" value="InterPro"/>
</dbReference>
<evidence type="ECO:0000256" key="4">
    <source>
        <dbReference type="ARBA" id="ARBA00022692"/>
    </source>
</evidence>
<dbReference type="Gene3D" id="1.10.4160.10">
    <property type="entry name" value="Hydantoin permease"/>
    <property type="match status" value="1"/>
</dbReference>
<accession>T1BAP6</accession>
<sequence>MNEPVELETHGFETLGVAPVPESARTMRPGSLFVIWALASASATTPVIGLVLHGIGLWDFVWINLLSLAVGLLPAMLFAHMGRQVPIISMVMGRRTYGIAGATLLAVLYTVVGAGWFGLNTDVGGQILRTLFPGFGMTWYLVLGAIQIALVFFGMEVLRKF</sequence>
<evidence type="ECO:0000256" key="6">
    <source>
        <dbReference type="ARBA" id="ARBA00023136"/>
    </source>
</evidence>
<feature type="transmembrane region" description="Helical" evidence="7">
    <location>
        <begin position="33"/>
        <end position="55"/>
    </location>
</feature>
<feature type="transmembrane region" description="Helical" evidence="7">
    <location>
        <begin position="139"/>
        <end position="158"/>
    </location>
</feature>
<comment type="subcellular location">
    <subcellularLocation>
        <location evidence="1">Membrane</location>
        <topology evidence="1">Multi-pass membrane protein</topology>
    </subcellularLocation>
</comment>
<evidence type="ECO:0000256" key="2">
    <source>
        <dbReference type="ARBA" id="ARBA00008974"/>
    </source>
</evidence>